<evidence type="ECO:0000313" key="2">
    <source>
        <dbReference type="EMBL" id="MST33339.1"/>
    </source>
</evidence>
<name>A0ABW9QV68_9ACTN</name>
<feature type="region of interest" description="Disordered" evidence="1">
    <location>
        <begin position="251"/>
        <end position="273"/>
    </location>
</feature>
<evidence type="ECO:0000256" key="1">
    <source>
        <dbReference type="SAM" id="MobiDB-lite"/>
    </source>
</evidence>
<dbReference type="Proteomes" id="UP000437736">
    <property type="component" value="Unassembled WGS sequence"/>
</dbReference>
<comment type="caution">
    <text evidence="2">The sequence shown here is derived from an EMBL/GenBank/DDBJ whole genome shotgun (WGS) entry which is preliminary data.</text>
</comment>
<sequence>MTDGSHAIGVPAGLGARLAQQIDGLEALAAETRAVIDRVSGADARRLTERWARAQRIAEGAKLLAAHRAEECAAWKPSGERSAAAWLARLSGCGVGEASRDLEGIGQIAEQPEVADAVVSGEVSVDAGAEVARTANQASVPAGNLLQQARTSPLAATRASCRQARGDASADDEAARLRRIHARRYLRCWTDEEGAGRLEGRFTPDAYAEIRAALSPFANQVFDEHRLAGVHERHECRLADALVLLARAAVDRGVRSPSSSPSGKRSPSTRRTT</sequence>
<keyword evidence="3" id="KW-1185">Reference proteome</keyword>
<proteinExistence type="predicted"/>
<accession>A0ABW9QV68</accession>
<reference evidence="2 3" key="1">
    <citation type="submission" date="2019-11" db="EMBL/GenBank/DDBJ databases">
        <title>Acidiferrimicrobium australis gen. nov., sp. nov., an acidophilic and obligately heterotrophic, member of the Actinobacteria that catalyses dissimilatory oxido- reduction of iron isolated from metal-rich acidic water in Chile.</title>
        <authorList>
            <person name="Gonzalez D."/>
            <person name="Huber K."/>
            <person name="Hedrich S."/>
            <person name="Rojas-Villalobos C."/>
            <person name="Quatrini R."/>
            <person name="Dinamarca M.A."/>
            <person name="Schwarz A."/>
            <person name="Canales C."/>
            <person name="Nancucheo I."/>
        </authorList>
    </citation>
    <scope>NUCLEOTIDE SEQUENCE [LARGE SCALE GENOMIC DNA]</scope>
    <source>
        <strain evidence="2 3">USS-CCA1</strain>
    </source>
</reference>
<evidence type="ECO:0000313" key="3">
    <source>
        <dbReference type="Proteomes" id="UP000437736"/>
    </source>
</evidence>
<dbReference type="EMBL" id="WJHE01000564">
    <property type="protein sequence ID" value="MST33339.1"/>
    <property type="molecule type" value="Genomic_DNA"/>
</dbReference>
<organism evidence="2 3">
    <name type="scientific">Acidiferrimicrobium australe</name>
    <dbReference type="NCBI Taxonomy" id="2664430"/>
    <lineage>
        <taxon>Bacteria</taxon>
        <taxon>Bacillati</taxon>
        <taxon>Actinomycetota</taxon>
        <taxon>Acidimicrobiia</taxon>
        <taxon>Acidimicrobiales</taxon>
        <taxon>Acidimicrobiaceae</taxon>
        <taxon>Acidiferrimicrobium</taxon>
    </lineage>
</organism>
<evidence type="ECO:0008006" key="4">
    <source>
        <dbReference type="Google" id="ProtNLM"/>
    </source>
</evidence>
<protein>
    <recommendedName>
        <fullName evidence="4">DUF222 domain-containing protein</fullName>
    </recommendedName>
</protein>
<gene>
    <name evidence="2" type="ORF">GHK86_11500</name>
</gene>
<feature type="compositionally biased region" description="Low complexity" evidence="1">
    <location>
        <begin position="255"/>
        <end position="273"/>
    </location>
</feature>
<feature type="non-terminal residue" evidence="2">
    <location>
        <position position="273"/>
    </location>
</feature>